<dbReference type="AlphaFoldDB" id="A0A915CMN8"/>
<feature type="region of interest" description="Disordered" evidence="6">
    <location>
        <begin position="145"/>
        <end position="179"/>
    </location>
</feature>
<evidence type="ECO:0000256" key="2">
    <source>
        <dbReference type="ARBA" id="ARBA00006248"/>
    </source>
</evidence>
<feature type="domain" description="SEC7" evidence="7">
    <location>
        <begin position="352"/>
        <end position="526"/>
    </location>
</feature>
<dbReference type="Pfam" id="PF01369">
    <property type="entry name" value="Sec7"/>
    <property type="match status" value="1"/>
</dbReference>
<keyword evidence="4" id="KW-0597">Phosphoprotein</keyword>
<protein>
    <submittedName>
        <fullName evidence="9">SEC7 domain-containing protein</fullName>
    </submittedName>
</protein>
<organism evidence="8 9">
    <name type="scientific">Ditylenchus dipsaci</name>
    <dbReference type="NCBI Taxonomy" id="166011"/>
    <lineage>
        <taxon>Eukaryota</taxon>
        <taxon>Metazoa</taxon>
        <taxon>Ecdysozoa</taxon>
        <taxon>Nematoda</taxon>
        <taxon>Chromadorea</taxon>
        <taxon>Rhabditida</taxon>
        <taxon>Tylenchina</taxon>
        <taxon>Tylenchomorpha</taxon>
        <taxon>Sphaerularioidea</taxon>
        <taxon>Anguinidae</taxon>
        <taxon>Anguininae</taxon>
        <taxon>Ditylenchus</taxon>
    </lineage>
</organism>
<evidence type="ECO:0000313" key="8">
    <source>
        <dbReference type="Proteomes" id="UP000887574"/>
    </source>
</evidence>
<dbReference type="Gene3D" id="2.30.29.30">
    <property type="entry name" value="Pleckstrin-homology domain (PH domain)/Phosphotyrosine-binding domain (PTB)"/>
    <property type="match status" value="1"/>
</dbReference>
<dbReference type="InterPro" id="IPR000904">
    <property type="entry name" value="Sec7_dom"/>
</dbReference>
<sequence length="543" mass="62235">MLNQPQHNGHILAGSLDYGPSSGNIISASSSRMFTNYEISDDLTRVHLQVGDCQHLERKYGGRMRAHNAATKIQRAFRHYRLDQLYRQQVLGHPSARRQTGNLDNSAFPNSALQKSTIERSAHFRQLAKSQPSLKYQPVTSLRAQLQAERHVNSSRPSYQLSSPVSNIHSPRHVHPLKNTGQQRPYMELMSPRLSQRRVVCPNTSATSTFIPHTSSPRQNRTLEDSPLHHGRNNVAEEIQEMVGLKPSDNNNHYFRSSSPLHSAATTRGSSPHQQGFWLPRLSVLNNSVTNSDGVGKHSQQQTAIYHSNSLPRMGAKVVLQGNNMPVTVPARQTNSIQPQHNHQQQPHKQMREWTDQQRRRLYRIALNFFNKKPDRGIQLLIGWGFVDENPRSVAKLFVEEESFFNEIPMYDMEIDRALRQILTYFRLPGEAQKIDHIMQAFSKRYRACNPASACIEEGKLLDKQLLHGIYERVKEFEFRSGTDHVTQVMKVDQSIIGKDKPKLVEPHRRLICYCRLHQIQDANKNRLQLFTNEKSSCSMTLC</sequence>
<feature type="compositionally biased region" description="Polar residues" evidence="6">
    <location>
        <begin position="154"/>
        <end position="169"/>
    </location>
</feature>
<dbReference type="SUPFAM" id="SSF48425">
    <property type="entry name" value="Sec7 domain"/>
    <property type="match status" value="1"/>
</dbReference>
<dbReference type="Pfam" id="PF16453">
    <property type="entry name" value="IQ_SEC7_PH"/>
    <property type="match status" value="1"/>
</dbReference>
<dbReference type="GO" id="GO:0005737">
    <property type="term" value="C:cytoplasm"/>
    <property type="evidence" value="ECO:0007669"/>
    <property type="project" value="UniProtKB-SubCell"/>
</dbReference>
<dbReference type="SMART" id="SM00222">
    <property type="entry name" value="Sec7"/>
    <property type="match status" value="1"/>
</dbReference>
<dbReference type="PROSITE" id="PS50190">
    <property type="entry name" value="SEC7"/>
    <property type="match status" value="1"/>
</dbReference>
<dbReference type="WBParaSite" id="jg10605.1">
    <property type="protein sequence ID" value="jg10605.1"/>
    <property type="gene ID" value="jg10605"/>
</dbReference>
<accession>A0A915CMN8</accession>
<feature type="region of interest" description="Disordered" evidence="6">
    <location>
        <begin position="206"/>
        <end position="229"/>
    </location>
</feature>
<dbReference type="GO" id="GO:0005085">
    <property type="term" value="F:guanyl-nucleotide exchange factor activity"/>
    <property type="evidence" value="ECO:0007669"/>
    <property type="project" value="InterPro"/>
</dbReference>
<feature type="compositionally biased region" description="Polar residues" evidence="6">
    <location>
        <begin position="248"/>
        <end position="274"/>
    </location>
</feature>
<comment type="similarity">
    <text evidence="2">Belongs to the BRAG family.</text>
</comment>
<keyword evidence="3" id="KW-0963">Cytoplasm</keyword>
<feature type="region of interest" description="Disordered" evidence="6">
    <location>
        <begin position="246"/>
        <end position="275"/>
    </location>
</feature>
<reference evidence="9" key="1">
    <citation type="submission" date="2022-11" db="UniProtKB">
        <authorList>
            <consortium name="WormBaseParasite"/>
        </authorList>
    </citation>
    <scope>IDENTIFICATION</scope>
</reference>
<dbReference type="GO" id="GO:0032012">
    <property type="term" value="P:regulation of ARF protein signal transduction"/>
    <property type="evidence" value="ECO:0007669"/>
    <property type="project" value="InterPro"/>
</dbReference>
<evidence type="ECO:0000256" key="3">
    <source>
        <dbReference type="ARBA" id="ARBA00022490"/>
    </source>
</evidence>
<proteinExistence type="inferred from homology"/>
<comment type="subcellular location">
    <subcellularLocation>
        <location evidence="1">Cytoplasm</location>
    </subcellularLocation>
</comment>
<name>A0A915CMN8_9BILA</name>
<evidence type="ECO:0000256" key="4">
    <source>
        <dbReference type="ARBA" id="ARBA00022553"/>
    </source>
</evidence>
<dbReference type="Gene3D" id="1.10.1000.11">
    <property type="entry name" value="Arf Nucleotide-binding Site Opener,domain 2"/>
    <property type="match status" value="1"/>
</dbReference>
<evidence type="ECO:0000256" key="5">
    <source>
        <dbReference type="ARBA" id="ARBA00023054"/>
    </source>
</evidence>
<evidence type="ECO:0000259" key="7">
    <source>
        <dbReference type="PROSITE" id="PS50190"/>
    </source>
</evidence>
<feature type="compositionally biased region" description="Polar residues" evidence="6">
    <location>
        <begin position="206"/>
        <end position="220"/>
    </location>
</feature>
<dbReference type="InterPro" id="IPR033742">
    <property type="entry name" value="IQSEC_PH"/>
</dbReference>
<dbReference type="InterPro" id="IPR035999">
    <property type="entry name" value="Sec7_dom_sf"/>
</dbReference>
<dbReference type="InterPro" id="IPR011993">
    <property type="entry name" value="PH-like_dom_sf"/>
</dbReference>
<keyword evidence="8" id="KW-1185">Reference proteome</keyword>
<dbReference type="InterPro" id="IPR023394">
    <property type="entry name" value="Sec7_C_sf"/>
</dbReference>
<dbReference type="PANTHER" id="PTHR10663:SF342">
    <property type="entry name" value="FI21420P1"/>
    <property type="match status" value="1"/>
</dbReference>
<dbReference type="PANTHER" id="PTHR10663">
    <property type="entry name" value="GUANYL-NUCLEOTIDE EXCHANGE FACTOR"/>
    <property type="match status" value="1"/>
</dbReference>
<dbReference type="GO" id="GO:0030036">
    <property type="term" value="P:actin cytoskeleton organization"/>
    <property type="evidence" value="ECO:0007669"/>
    <property type="project" value="TreeGrafter"/>
</dbReference>
<evidence type="ECO:0000313" key="9">
    <source>
        <dbReference type="WBParaSite" id="jg10605.1"/>
    </source>
</evidence>
<dbReference type="PROSITE" id="PS50096">
    <property type="entry name" value="IQ"/>
    <property type="match status" value="1"/>
</dbReference>
<evidence type="ECO:0000256" key="6">
    <source>
        <dbReference type="SAM" id="MobiDB-lite"/>
    </source>
</evidence>
<keyword evidence="5" id="KW-0175">Coiled coil</keyword>
<evidence type="ECO:0000256" key="1">
    <source>
        <dbReference type="ARBA" id="ARBA00004496"/>
    </source>
</evidence>
<dbReference type="Gene3D" id="1.10.220.20">
    <property type="match status" value="1"/>
</dbReference>
<dbReference type="Proteomes" id="UP000887574">
    <property type="component" value="Unplaced"/>
</dbReference>